<dbReference type="AlphaFoldDB" id="A0A1H8BK92"/>
<name>A0A1H8BK92_9PROT</name>
<evidence type="ECO:0008006" key="3">
    <source>
        <dbReference type="Google" id="ProtNLM"/>
    </source>
</evidence>
<dbReference type="Proteomes" id="UP000183898">
    <property type="component" value="Unassembled WGS sequence"/>
</dbReference>
<reference evidence="1 2" key="1">
    <citation type="submission" date="2016-10" db="EMBL/GenBank/DDBJ databases">
        <authorList>
            <person name="de Groot N.N."/>
        </authorList>
    </citation>
    <scope>NUCLEOTIDE SEQUENCE [LARGE SCALE GENOMIC DNA]</scope>
    <source>
        <strain evidence="1 2">Nl18</strain>
    </source>
</reference>
<gene>
    <name evidence="1" type="ORF">SAMN05216404_101279</name>
</gene>
<proteinExistence type="predicted"/>
<organism evidence="1 2">
    <name type="scientific">Nitrosospira multiformis</name>
    <dbReference type="NCBI Taxonomy" id="1231"/>
    <lineage>
        <taxon>Bacteria</taxon>
        <taxon>Pseudomonadati</taxon>
        <taxon>Pseudomonadota</taxon>
        <taxon>Betaproteobacteria</taxon>
        <taxon>Nitrosomonadales</taxon>
        <taxon>Nitrosomonadaceae</taxon>
        <taxon>Nitrosospira</taxon>
    </lineage>
</organism>
<evidence type="ECO:0000313" key="1">
    <source>
        <dbReference type="EMBL" id="SEM83285.1"/>
    </source>
</evidence>
<evidence type="ECO:0000313" key="2">
    <source>
        <dbReference type="Proteomes" id="UP000183898"/>
    </source>
</evidence>
<accession>A0A1H8BK92</accession>
<sequence length="156" mass="17091">MMAGNETAPMHGMPGIWAFLNALPKGERPTLLRGDVAYGSESILHEAEARGQPYLTKLRLTKNVKGLIRKLFHSNSWEGAGQGWEGLEDTLKLAGWSRGRRLVVLRRKLTGEMLMSGKDKDQGELAFVVGERRYAMSTPAGHLGAVRDPHPGTALS</sequence>
<protein>
    <recommendedName>
        <fullName evidence="3">DDE family transposase</fullName>
    </recommendedName>
</protein>
<dbReference type="EMBL" id="FOCT01000001">
    <property type="protein sequence ID" value="SEM83285.1"/>
    <property type="molecule type" value="Genomic_DNA"/>
</dbReference>